<feature type="modified residue" description="N6-carboxylysine" evidence="7">
    <location>
        <position position="211"/>
    </location>
</feature>
<dbReference type="RefSeq" id="WP_109793040.1">
    <property type="nucleotide sequence ID" value="NZ_PHIG01000031.1"/>
</dbReference>
<dbReference type="Proteomes" id="UP000229498">
    <property type="component" value="Unassembled WGS sequence"/>
</dbReference>
<dbReference type="NCBIfam" id="TIGR01085">
    <property type="entry name" value="murE"/>
    <property type="match status" value="1"/>
</dbReference>
<evidence type="ECO:0000256" key="8">
    <source>
        <dbReference type="RuleBase" id="RU004135"/>
    </source>
</evidence>
<evidence type="ECO:0000256" key="7">
    <source>
        <dbReference type="HAMAP-Rule" id="MF_00208"/>
    </source>
</evidence>
<dbReference type="AlphaFoldDB" id="A0A2M9G214"/>
<dbReference type="PANTHER" id="PTHR23135">
    <property type="entry name" value="MUR LIGASE FAMILY MEMBER"/>
    <property type="match status" value="1"/>
</dbReference>
<feature type="binding site" evidence="7">
    <location>
        <position position="374"/>
    </location>
    <ligand>
        <name>meso-2,6-diaminopimelate</name>
        <dbReference type="ChEBI" id="CHEBI:57791"/>
    </ligand>
</feature>
<feature type="binding site" evidence="7">
    <location>
        <position position="26"/>
    </location>
    <ligand>
        <name>UDP-N-acetyl-alpha-D-muramoyl-L-alanyl-D-glutamate</name>
        <dbReference type="ChEBI" id="CHEBI:83900"/>
    </ligand>
</feature>
<dbReference type="InterPro" id="IPR036565">
    <property type="entry name" value="Mur-like_cat_sf"/>
</dbReference>
<evidence type="ECO:0000256" key="2">
    <source>
        <dbReference type="ARBA" id="ARBA00022618"/>
    </source>
</evidence>
<comment type="pathway">
    <text evidence="7 8">Cell wall biogenesis; peptidoglycan biosynthesis.</text>
</comment>
<protein>
    <recommendedName>
        <fullName evidence="7">UDP-N-acetylmuramoyl-L-alanyl-D-glutamate--2,6-diaminopimelate ligase</fullName>
        <ecNumber evidence="7">6.3.2.13</ecNumber>
    </recommendedName>
    <alternativeName>
        <fullName evidence="7">Meso-A2pm-adding enzyme</fullName>
    </alternativeName>
    <alternativeName>
        <fullName evidence="7">Meso-diaminopimelate-adding enzyme</fullName>
    </alternativeName>
    <alternativeName>
        <fullName evidence="7">UDP-MurNAc-L-Ala-D-Glu:meso-diaminopimelate ligase</fullName>
    </alternativeName>
    <alternativeName>
        <fullName evidence="7">UDP-MurNAc-tripeptide synthetase</fullName>
    </alternativeName>
    <alternativeName>
        <fullName evidence="7">UDP-N-acetylmuramyl-tripeptide synthetase</fullName>
    </alternativeName>
</protein>
<feature type="binding site" evidence="7">
    <location>
        <begin position="102"/>
        <end position="108"/>
    </location>
    <ligand>
        <name>ATP</name>
        <dbReference type="ChEBI" id="CHEBI:30616"/>
    </ligand>
</feature>
<dbReference type="Pfam" id="PF02875">
    <property type="entry name" value="Mur_ligase_C"/>
    <property type="match status" value="1"/>
</dbReference>
<keyword evidence="5 7" id="KW-0131">Cell cycle</keyword>
<keyword evidence="7" id="KW-0460">Magnesium</keyword>
<organism evidence="12 13">
    <name type="scientific">Minwuia thermotolerans</name>
    <dbReference type="NCBI Taxonomy" id="2056226"/>
    <lineage>
        <taxon>Bacteria</taxon>
        <taxon>Pseudomonadati</taxon>
        <taxon>Pseudomonadota</taxon>
        <taxon>Alphaproteobacteria</taxon>
        <taxon>Minwuiales</taxon>
        <taxon>Minwuiaceae</taxon>
        <taxon>Minwuia</taxon>
    </lineage>
</organism>
<feature type="short sequence motif" description="Meso-diaminopimelate recognition motif" evidence="7">
    <location>
        <begin position="398"/>
        <end position="401"/>
    </location>
</feature>
<keyword evidence="3 7" id="KW-0133">Cell shape</keyword>
<evidence type="ECO:0000259" key="10">
    <source>
        <dbReference type="Pfam" id="PF02875"/>
    </source>
</evidence>
<evidence type="ECO:0000259" key="11">
    <source>
        <dbReference type="Pfam" id="PF08245"/>
    </source>
</evidence>
<dbReference type="HAMAP" id="MF_00208">
    <property type="entry name" value="MurE"/>
    <property type="match status" value="1"/>
</dbReference>
<keyword evidence="7 12" id="KW-0436">Ligase</keyword>
<dbReference type="GO" id="GO:0071555">
    <property type="term" value="P:cell wall organization"/>
    <property type="evidence" value="ECO:0007669"/>
    <property type="project" value="UniProtKB-KW"/>
</dbReference>
<comment type="PTM">
    <text evidence="7">Carboxylation is probably crucial for Mg(2+) binding and, consequently, for the gamma-phosphate positioning of ATP.</text>
</comment>
<comment type="caution">
    <text evidence="7">Lacks conserved residue(s) required for the propagation of feature annotation.</text>
</comment>
<dbReference type="Gene3D" id="3.40.1390.10">
    <property type="entry name" value="MurE/MurF, N-terminal domain"/>
    <property type="match status" value="1"/>
</dbReference>
<dbReference type="GO" id="GO:0008765">
    <property type="term" value="F:UDP-N-acetylmuramoylalanyl-D-glutamate-2,6-diaminopimelate ligase activity"/>
    <property type="evidence" value="ECO:0007669"/>
    <property type="project" value="UniProtKB-UniRule"/>
</dbReference>
<evidence type="ECO:0000256" key="3">
    <source>
        <dbReference type="ARBA" id="ARBA00022960"/>
    </source>
</evidence>
<comment type="caution">
    <text evidence="12">The sequence shown here is derived from an EMBL/GenBank/DDBJ whole genome shotgun (WGS) entry which is preliminary data.</text>
</comment>
<reference evidence="12 13" key="1">
    <citation type="submission" date="2017-11" db="EMBL/GenBank/DDBJ databases">
        <title>Draft genome sequence of Rhizobiales bacterium SY3-13.</title>
        <authorList>
            <person name="Sun C."/>
        </authorList>
    </citation>
    <scope>NUCLEOTIDE SEQUENCE [LARGE SCALE GENOMIC DNA]</scope>
    <source>
        <strain evidence="12 13">SY3-13</strain>
    </source>
</reference>
<evidence type="ECO:0000259" key="9">
    <source>
        <dbReference type="Pfam" id="PF01225"/>
    </source>
</evidence>
<dbReference type="OrthoDB" id="9800958at2"/>
<evidence type="ECO:0000256" key="1">
    <source>
        <dbReference type="ARBA" id="ARBA00005898"/>
    </source>
</evidence>
<name>A0A2M9G214_9PROT</name>
<sequence>MKLSRLAGGSAGELGDIDIAGLTADSREVRPGFLFAALPGVRHDGTEFVPQAVASGAVAVLAGRSLDAGVPLITGQDPRRCLARMAARFYRSQPETVVAVTGTNGKSSIVWFLRQIWAAAGINAACLGTLGVTTRNGHYPGSLTTPDPVALQRRAAALANDGVTHLALEASSHGLAQRRLDGLRLAAGCFTNLSHDHLDYHSSVEDYLEAKSRLFAELLPKGAPAVICADSEHGATIAGRAREAGLRVVTYGRSGADVAYRVLEADLDGQHLEIDAAGERARVRLPLVGAFQAENAIAAFTLATVLDSGRRGALAALAGLTGAPGRLQPAGRSAGAAAFIDYAHTPEALRAAITALRPHTAGRIVTVFGCGGDRDRAKRAVMGRIAAELSDVAIVTDDNPRTEDAAAIRAEIMAACPGGIEIGDRRRAIVRAVSMLRQGDIALIAGKGHETGQIVGDQVLPFDDLSVTGEAMEALT</sequence>
<feature type="binding site" evidence="7">
    <location>
        <position position="171"/>
    </location>
    <ligand>
        <name>UDP-N-acetyl-alpha-D-muramoyl-L-alanyl-D-glutamate</name>
        <dbReference type="ChEBI" id="CHEBI:83900"/>
    </ligand>
</feature>
<dbReference type="NCBIfam" id="NF001124">
    <property type="entry name" value="PRK00139.1-2"/>
    <property type="match status" value="1"/>
</dbReference>
<keyword evidence="4 7" id="KW-0573">Peptidoglycan synthesis</keyword>
<keyword evidence="13" id="KW-1185">Reference proteome</keyword>
<comment type="cofactor">
    <cofactor evidence="7">
        <name>Mg(2+)</name>
        <dbReference type="ChEBI" id="CHEBI:18420"/>
    </cofactor>
</comment>
<dbReference type="Pfam" id="PF01225">
    <property type="entry name" value="Mur_ligase"/>
    <property type="match status" value="1"/>
</dbReference>
<feature type="binding site" evidence="7">
    <location>
        <position position="450"/>
    </location>
    <ligand>
        <name>meso-2,6-diaminopimelate</name>
        <dbReference type="ChEBI" id="CHEBI:57791"/>
    </ligand>
</feature>
<dbReference type="NCBIfam" id="NF001126">
    <property type="entry name" value="PRK00139.1-4"/>
    <property type="match status" value="1"/>
</dbReference>
<feature type="binding site" evidence="7">
    <location>
        <begin position="144"/>
        <end position="145"/>
    </location>
    <ligand>
        <name>UDP-N-acetyl-alpha-D-muramoyl-L-alanyl-D-glutamate</name>
        <dbReference type="ChEBI" id="CHEBI:83900"/>
    </ligand>
</feature>
<feature type="domain" description="Mur ligase C-terminal" evidence="10">
    <location>
        <begin position="325"/>
        <end position="448"/>
    </location>
</feature>
<evidence type="ECO:0000313" key="12">
    <source>
        <dbReference type="EMBL" id="PJK29763.1"/>
    </source>
</evidence>
<comment type="function">
    <text evidence="7">Catalyzes the addition of meso-diaminopimelic acid to the nucleotide precursor UDP-N-acetylmuramoyl-L-alanyl-D-glutamate (UMAG) in the biosynthesis of bacterial cell-wall peptidoglycan.</text>
</comment>
<dbReference type="UniPathway" id="UPA00219"/>
<proteinExistence type="inferred from homology"/>
<evidence type="ECO:0000256" key="4">
    <source>
        <dbReference type="ARBA" id="ARBA00022984"/>
    </source>
</evidence>
<accession>A0A2M9G214</accession>
<dbReference type="InterPro" id="IPR013221">
    <property type="entry name" value="Mur_ligase_cen"/>
</dbReference>
<feature type="binding site" evidence="7">
    <location>
        <position position="179"/>
    </location>
    <ligand>
        <name>UDP-N-acetyl-alpha-D-muramoyl-L-alanyl-D-glutamate</name>
        <dbReference type="ChEBI" id="CHEBI:83900"/>
    </ligand>
</feature>
<dbReference type="SUPFAM" id="SSF53623">
    <property type="entry name" value="MurD-like peptide ligases, catalytic domain"/>
    <property type="match status" value="1"/>
</dbReference>
<dbReference type="EMBL" id="PHIG01000031">
    <property type="protein sequence ID" value="PJK29763.1"/>
    <property type="molecule type" value="Genomic_DNA"/>
</dbReference>
<keyword evidence="7" id="KW-0547">Nucleotide-binding</keyword>
<dbReference type="GO" id="GO:0009252">
    <property type="term" value="P:peptidoglycan biosynthetic process"/>
    <property type="evidence" value="ECO:0007669"/>
    <property type="project" value="UniProtKB-UniRule"/>
</dbReference>
<dbReference type="SUPFAM" id="SSF53244">
    <property type="entry name" value="MurD-like peptide ligases, peptide-binding domain"/>
    <property type="match status" value="1"/>
</dbReference>
<dbReference type="GO" id="GO:0005524">
    <property type="term" value="F:ATP binding"/>
    <property type="evidence" value="ECO:0007669"/>
    <property type="project" value="UniProtKB-UniRule"/>
</dbReference>
<dbReference type="GO" id="GO:0008360">
    <property type="term" value="P:regulation of cell shape"/>
    <property type="evidence" value="ECO:0007669"/>
    <property type="project" value="UniProtKB-KW"/>
</dbReference>
<evidence type="ECO:0000313" key="13">
    <source>
        <dbReference type="Proteomes" id="UP000229498"/>
    </source>
</evidence>
<dbReference type="Pfam" id="PF08245">
    <property type="entry name" value="Mur_ligase_M"/>
    <property type="match status" value="1"/>
</dbReference>
<feature type="binding site" evidence="7">
    <location>
        <begin position="398"/>
        <end position="401"/>
    </location>
    <ligand>
        <name>meso-2,6-diaminopimelate</name>
        <dbReference type="ChEBI" id="CHEBI:57791"/>
    </ligand>
</feature>
<dbReference type="InterPro" id="IPR035911">
    <property type="entry name" value="MurE/MurF_N"/>
</dbReference>
<feature type="domain" description="Mur ligase central" evidence="11">
    <location>
        <begin position="100"/>
        <end position="302"/>
    </location>
</feature>
<keyword evidence="7" id="KW-0067">ATP-binding</keyword>
<comment type="catalytic activity">
    <reaction evidence="7">
        <text>UDP-N-acetyl-alpha-D-muramoyl-L-alanyl-D-glutamate + meso-2,6-diaminopimelate + ATP = UDP-N-acetyl-alpha-D-muramoyl-L-alanyl-gamma-D-glutamyl-meso-2,6-diaminopimelate + ADP + phosphate + H(+)</text>
        <dbReference type="Rhea" id="RHEA:23676"/>
        <dbReference type="ChEBI" id="CHEBI:15378"/>
        <dbReference type="ChEBI" id="CHEBI:30616"/>
        <dbReference type="ChEBI" id="CHEBI:43474"/>
        <dbReference type="ChEBI" id="CHEBI:57791"/>
        <dbReference type="ChEBI" id="CHEBI:83900"/>
        <dbReference type="ChEBI" id="CHEBI:83905"/>
        <dbReference type="ChEBI" id="CHEBI:456216"/>
        <dbReference type="EC" id="6.3.2.13"/>
    </reaction>
</comment>
<dbReference type="GO" id="GO:0000287">
    <property type="term" value="F:magnesium ion binding"/>
    <property type="evidence" value="ECO:0007669"/>
    <property type="project" value="UniProtKB-UniRule"/>
</dbReference>
<feature type="binding site" evidence="7">
    <location>
        <position position="177"/>
    </location>
    <ligand>
        <name>UDP-N-acetyl-alpha-D-muramoyl-L-alanyl-D-glutamate</name>
        <dbReference type="ChEBI" id="CHEBI:83900"/>
    </ligand>
</feature>
<dbReference type="InterPro" id="IPR004101">
    <property type="entry name" value="Mur_ligase_C"/>
</dbReference>
<gene>
    <name evidence="7" type="primary">murE</name>
    <name evidence="12" type="ORF">CVT23_08255</name>
</gene>
<feature type="domain" description="Mur ligase N-terminal catalytic" evidence="9">
    <location>
        <begin position="19"/>
        <end position="90"/>
    </location>
</feature>
<evidence type="ECO:0000256" key="5">
    <source>
        <dbReference type="ARBA" id="ARBA00023306"/>
    </source>
</evidence>
<dbReference type="Gene3D" id="3.90.190.20">
    <property type="entry name" value="Mur ligase, C-terminal domain"/>
    <property type="match status" value="1"/>
</dbReference>
<dbReference type="SUPFAM" id="SSF63418">
    <property type="entry name" value="MurE/MurF N-terminal domain"/>
    <property type="match status" value="1"/>
</dbReference>
<dbReference type="EC" id="6.3.2.13" evidence="7"/>
<dbReference type="PANTHER" id="PTHR23135:SF4">
    <property type="entry name" value="UDP-N-ACETYLMURAMOYL-L-ALANYL-D-GLUTAMATE--2,6-DIAMINOPIMELATE LIGASE MURE HOMOLOG, CHLOROPLASTIC"/>
    <property type="match status" value="1"/>
</dbReference>
<dbReference type="InterPro" id="IPR000713">
    <property type="entry name" value="Mur_ligase_N"/>
</dbReference>
<evidence type="ECO:0000256" key="6">
    <source>
        <dbReference type="ARBA" id="ARBA00023316"/>
    </source>
</evidence>
<dbReference type="InterPro" id="IPR005761">
    <property type="entry name" value="UDP-N-AcMur-Glu-dNH2Pim_ligase"/>
</dbReference>
<keyword evidence="6 7" id="KW-0961">Cell wall biogenesis/degradation</keyword>
<feature type="binding site" evidence="7">
    <location>
        <position position="446"/>
    </location>
    <ligand>
        <name>meso-2,6-diaminopimelate</name>
        <dbReference type="ChEBI" id="CHEBI:57791"/>
    </ligand>
</feature>
<comment type="similarity">
    <text evidence="1 7">Belongs to the MurCDEF family. MurE subfamily.</text>
</comment>
<dbReference type="GO" id="GO:0005737">
    <property type="term" value="C:cytoplasm"/>
    <property type="evidence" value="ECO:0007669"/>
    <property type="project" value="UniProtKB-SubCell"/>
</dbReference>
<dbReference type="InterPro" id="IPR036615">
    <property type="entry name" value="Mur_ligase_C_dom_sf"/>
</dbReference>
<comment type="subcellular location">
    <subcellularLocation>
        <location evidence="7 8">Cytoplasm</location>
    </subcellularLocation>
</comment>
<dbReference type="Gene3D" id="3.40.1190.10">
    <property type="entry name" value="Mur-like, catalytic domain"/>
    <property type="match status" value="1"/>
</dbReference>
<keyword evidence="7" id="KW-0963">Cytoplasm</keyword>
<keyword evidence="2 7" id="KW-0132">Cell division</keyword>
<dbReference type="GO" id="GO:0051301">
    <property type="term" value="P:cell division"/>
    <property type="evidence" value="ECO:0007669"/>
    <property type="project" value="UniProtKB-KW"/>
</dbReference>